<dbReference type="FunCoup" id="A0A804KLJ4">
    <property type="interactions" value="234"/>
</dbReference>
<keyword evidence="5" id="KW-1185">Reference proteome</keyword>
<evidence type="ECO:0000259" key="3">
    <source>
        <dbReference type="PROSITE" id="PS50011"/>
    </source>
</evidence>
<dbReference type="InParanoid" id="A0A804KLJ4"/>
<reference evidence="4" key="1">
    <citation type="submission" date="2021-05" db="UniProtKB">
        <authorList>
            <consortium name="EnsemblPlants"/>
        </authorList>
    </citation>
    <scope>IDENTIFICATION</scope>
    <source>
        <strain evidence="4">subsp. malaccensis</strain>
    </source>
</reference>
<dbReference type="EnsemblPlants" id="Ma09_t19810.1">
    <property type="protein sequence ID" value="Ma09_p19810.1"/>
    <property type="gene ID" value="Ma09_g19810"/>
</dbReference>
<evidence type="ECO:0000313" key="5">
    <source>
        <dbReference type="Proteomes" id="UP000012960"/>
    </source>
</evidence>
<feature type="domain" description="Protein kinase" evidence="3">
    <location>
        <begin position="1"/>
        <end position="128"/>
    </location>
</feature>
<dbReference type="PANTHER" id="PTHR27005">
    <property type="entry name" value="WALL-ASSOCIATED RECEPTOR KINASE-LIKE 21"/>
    <property type="match status" value="1"/>
</dbReference>
<dbReference type="InterPro" id="IPR045274">
    <property type="entry name" value="WAK-like"/>
</dbReference>
<accession>A0A804KLJ4</accession>
<name>A0A804KLJ4_MUSAM</name>
<dbReference type="PROSITE" id="PS50011">
    <property type="entry name" value="PROTEIN_KINASE_DOM"/>
    <property type="match status" value="1"/>
</dbReference>
<proteinExistence type="predicted"/>
<dbReference type="Proteomes" id="UP000012960">
    <property type="component" value="Unplaced"/>
</dbReference>
<evidence type="ECO:0000313" key="4">
    <source>
        <dbReference type="EnsemblPlants" id="Ma09_p19810.1"/>
    </source>
</evidence>
<dbReference type="InterPro" id="IPR011009">
    <property type="entry name" value="Kinase-like_dom_sf"/>
</dbReference>
<dbReference type="OMA" id="GRKANYE"/>
<dbReference type="Gene3D" id="1.10.510.10">
    <property type="entry name" value="Transferase(Phosphotransferase) domain 1"/>
    <property type="match status" value="1"/>
</dbReference>
<dbReference type="AlphaFoldDB" id="A0A804KLJ4"/>
<dbReference type="GO" id="GO:0007166">
    <property type="term" value="P:cell surface receptor signaling pathway"/>
    <property type="evidence" value="ECO:0007669"/>
    <property type="project" value="InterPro"/>
</dbReference>
<dbReference type="Gramene" id="Ma09_t19810.1">
    <property type="protein sequence ID" value="Ma09_p19810.1"/>
    <property type="gene ID" value="Ma09_g19810"/>
</dbReference>
<sequence length="128" mass="14595">MAKVSDFGASKLVPKDEDQFATLVQGTCGYLDPEYLQTCQLTDKSDVYSFGVVLLELLTGKKALYFEGSEEERSLASNFLSAMKENRLLEMLDDQVKKLNEEDRKIDIVKETMKCIRCNWLIHLIMSS</sequence>
<keyword evidence="1" id="KW-0547">Nucleotide-binding</keyword>
<dbReference type="GO" id="GO:0004672">
    <property type="term" value="F:protein kinase activity"/>
    <property type="evidence" value="ECO:0007669"/>
    <property type="project" value="InterPro"/>
</dbReference>
<dbReference type="GO" id="GO:0005524">
    <property type="term" value="F:ATP binding"/>
    <property type="evidence" value="ECO:0007669"/>
    <property type="project" value="UniProtKB-KW"/>
</dbReference>
<dbReference type="SUPFAM" id="SSF56112">
    <property type="entry name" value="Protein kinase-like (PK-like)"/>
    <property type="match status" value="1"/>
</dbReference>
<evidence type="ECO:0000256" key="2">
    <source>
        <dbReference type="ARBA" id="ARBA00022840"/>
    </source>
</evidence>
<dbReference type="InterPro" id="IPR000719">
    <property type="entry name" value="Prot_kinase_dom"/>
</dbReference>
<protein>
    <recommendedName>
        <fullName evidence="3">Protein kinase domain-containing protein</fullName>
    </recommendedName>
</protein>
<dbReference type="Pfam" id="PF00069">
    <property type="entry name" value="Pkinase"/>
    <property type="match status" value="1"/>
</dbReference>
<evidence type="ECO:0000256" key="1">
    <source>
        <dbReference type="ARBA" id="ARBA00022741"/>
    </source>
</evidence>
<dbReference type="PANTHER" id="PTHR27005:SF479">
    <property type="entry name" value="OS06G0706600 PROTEIN"/>
    <property type="match status" value="1"/>
</dbReference>
<keyword evidence="2" id="KW-0067">ATP-binding</keyword>
<organism evidence="4 5">
    <name type="scientific">Musa acuminata subsp. malaccensis</name>
    <name type="common">Wild banana</name>
    <name type="synonym">Musa malaccensis</name>
    <dbReference type="NCBI Taxonomy" id="214687"/>
    <lineage>
        <taxon>Eukaryota</taxon>
        <taxon>Viridiplantae</taxon>
        <taxon>Streptophyta</taxon>
        <taxon>Embryophyta</taxon>
        <taxon>Tracheophyta</taxon>
        <taxon>Spermatophyta</taxon>
        <taxon>Magnoliopsida</taxon>
        <taxon>Liliopsida</taxon>
        <taxon>Zingiberales</taxon>
        <taxon>Musaceae</taxon>
        <taxon>Musa</taxon>
    </lineage>
</organism>